<dbReference type="InterPro" id="IPR024185">
    <property type="entry name" value="FTHF_cligase-like_sf"/>
</dbReference>
<keyword evidence="7" id="KW-1185">Reference proteome</keyword>
<organism evidence="6 7">
    <name type="scientific">Phyllosticta citriasiana</name>
    <dbReference type="NCBI Taxonomy" id="595635"/>
    <lineage>
        <taxon>Eukaryota</taxon>
        <taxon>Fungi</taxon>
        <taxon>Dikarya</taxon>
        <taxon>Ascomycota</taxon>
        <taxon>Pezizomycotina</taxon>
        <taxon>Dothideomycetes</taxon>
        <taxon>Dothideomycetes incertae sedis</taxon>
        <taxon>Botryosphaeriales</taxon>
        <taxon>Phyllostictaceae</taxon>
        <taxon>Phyllosticta</taxon>
    </lineage>
</organism>
<gene>
    <name evidence="6" type="ORF">IWZ03DRAFT_7339</name>
</gene>
<evidence type="ECO:0000256" key="2">
    <source>
        <dbReference type="ARBA" id="ARBA00022741"/>
    </source>
</evidence>
<sequence>MAFLSLPAAKRELRRHVRQLLSTLSISSATSQTLNAARALFSLPEYQAARRVSIYLSMPAGEISTAGIVHDALSNGKKVYVPYTYERTLNPELRPKSIMDMVELFSTIDYDSFQSDKWGIPTPSADSIAARKNTFGGVGRSEGIVTPIDEAESGLDLIVVPGMVFDSELGRLGHGKGFYDFFFDRCAQQSTQNGKPMPFLVGLALVEQMLPPDQSVPMDSTDWRLDALITGAGQVLRSNPSRSNAPS</sequence>
<name>A0ABR1KXL6_9PEZI</name>
<evidence type="ECO:0000256" key="3">
    <source>
        <dbReference type="ARBA" id="ARBA00022840"/>
    </source>
</evidence>
<comment type="similarity">
    <text evidence="1">Belongs to the 5-formyltetrahydrofolate cyclo-ligase family.</text>
</comment>
<protein>
    <recommendedName>
        <fullName evidence="5">5-formyltetrahydrofolate cyclo-ligase</fullName>
        <ecNumber evidence="5">6.3.3.2</ecNumber>
    </recommendedName>
</protein>
<dbReference type="PANTHER" id="PTHR23407">
    <property type="entry name" value="ATPASE INHIBITOR/5-FORMYLTETRAHYDROFOLATE CYCLO-LIGASE"/>
    <property type="match status" value="1"/>
</dbReference>
<dbReference type="InterPro" id="IPR002698">
    <property type="entry name" value="FTHF_cligase"/>
</dbReference>
<dbReference type="PANTHER" id="PTHR23407:SF1">
    <property type="entry name" value="5-FORMYLTETRAHYDROFOLATE CYCLO-LIGASE"/>
    <property type="match status" value="1"/>
</dbReference>
<dbReference type="Proteomes" id="UP001363622">
    <property type="component" value="Unassembled WGS sequence"/>
</dbReference>
<dbReference type="EMBL" id="JBBPHU010000001">
    <property type="protein sequence ID" value="KAK7523608.1"/>
    <property type="molecule type" value="Genomic_DNA"/>
</dbReference>
<comment type="caution">
    <text evidence="6">The sequence shown here is derived from an EMBL/GenBank/DDBJ whole genome shotgun (WGS) entry which is preliminary data.</text>
</comment>
<proteinExistence type="inferred from homology"/>
<evidence type="ECO:0000256" key="5">
    <source>
        <dbReference type="ARBA" id="ARBA00038966"/>
    </source>
</evidence>
<comment type="catalytic activity">
    <reaction evidence="4">
        <text>(6S)-5-formyl-5,6,7,8-tetrahydrofolate + ATP = (6R)-5,10-methenyltetrahydrofolate + ADP + phosphate</text>
        <dbReference type="Rhea" id="RHEA:10488"/>
        <dbReference type="ChEBI" id="CHEBI:30616"/>
        <dbReference type="ChEBI" id="CHEBI:43474"/>
        <dbReference type="ChEBI" id="CHEBI:57455"/>
        <dbReference type="ChEBI" id="CHEBI:57457"/>
        <dbReference type="ChEBI" id="CHEBI:456216"/>
        <dbReference type="EC" id="6.3.3.2"/>
    </reaction>
</comment>
<dbReference type="Gene3D" id="3.40.50.10420">
    <property type="entry name" value="NagB/RpiA/CoA transferase-like"/>
    <property type="match status" value="1"/>
</dbReference>
<accession>A0ABR1KXL6</accession>
<dbReference type="EC" id="6.3.3.2" evidence="5"/>
<dbReference type="Pfam" id="PF01812">
    <property type="entry name" value="5-FTHF_cyc-lig"/>
    <property type="match status" value="1"/>
</dbReference>
<keyword evidence="3" id="KW-0067">ATP-binding</keyword>
<evidence type="ECO:0000313" key="6">
    <source>
        <dbReference type="EMBL" id="KAK7523608.1"/>
    </source>
</evidence>
<evidence type="ECO:0000256" key="4">
    <source>
        <dbReference type="ARBA" id="ARBA00036539"/>
    </source>
</evidence>
<dbReference type="InterPro" id="IPR037171">
    <property type="entry name" value="NagB/RpiA_transferase-like"/>
</dbReference>
<dbReference type="PIRSF" id="PIRSF006806">
    <property type="entry name" value="FTHF_cligase"/>
    <property type="match status" value="1"/>
</dbReference>
<reference evidence="6 7" key="1">
    <citation type="submission" date="2024-04" db="EMBL/GenBank/DDBJ databases">
        <title>Phyllosticta paracitricarpa is synonymous to the EU quarantine fungus P. citricarpa based on phylogenomic analyses.</title>
        <authorList>
            <consortium name="Lawrence Berkeley National Laboratory"/>
            <person name="Van Ingen-Buijs V.A."/>
            <person name="Van Westerhoven A.C."/>
            <person name="Haridas S."/>
            <person name="Skiadas P."/>
            <person name="Martin F."/>
            <person name="Groenewald J.Z."/>
            <person name="Crous P.W."/>
            <person name="Seidl M.F."/>
        </authorList>
    </citation>
    <scope>NUCLEOTIDE SEQUENCE [LARGE SCALE GENOMIC DNA]</scope>
    <source>
        <strain evidence="6 7">CBS 123371</strain>
    </source>
</reference>
<evidence type="ECO:0000313" key="7">
    <source>
        <dbReference type="Proteomes" id="UP001363622"/>
    </source>
</evidence>
<evidence type="ECO:0000256" key="1">
    <source>
        <dbReference type="ARBA" id="ARBA00010638"/>
    </source>
</evidence>
<keyword evidence="2" id="KW-0547">Nucleotide-binding</keyword>
<dbReference type="SUPFAM" id="SSF100950">
    <property type="entry name" value="NagB/RpiA/CoA transferase-like"/>
    <property type="match status" value="1"/>
</dbReference>